<dbReference type="EMBL" id="CATNWA010019949">
    <property type="protein sequence ID" value="CAI9615858.1"/>
    <property type="molecule type" value="Genomic_DNA"/>
</dbReference>
<reference evidence="1" key="1">
    <citation type="submission" date="2023-05" db="EMBL/GenBank/DDBJ databases">
        <authorList>
            <person name="Stuckert A."/>
        </authorList>
    </citation>
    <scope>NUCLEOTIDE SEQUENCE</scope>
</reference>
<accession>A0ABN9H7U0</accession>
<feature type="non-terminal residue" evidence="1">
    <location>
        <position position="45"/>
    </location>
</feature>
<sequence length="45" mass="4762">MSQSFTLGGGDIGRGDMLRRHTILYIGGQTLGEAGTCDVTQSFTL</sequence>
<dbReference type="Proteomes" id="UP001162483">
    <property type="component" value="Unassembled WGS sequence"/>
</dbReference>
<comment type="caution">
    <text evidence="1">The sequence shown here is derived from an EMBL/GenBank/DDBJ whole genome shotgun (WGS) entry which is preliminary data.</text>
</comment>
<protein>
    <submittedName>
        <fullName evidence="1">Uncharacterized protein</fullName>
    </submittedName>
</protein>
<proteinExistence type="predicted"/>
<name>A0ABN9H7U0_9NEOB</name>
<organism evidence="1 2">
    <name type="scientific">Staurois parvus</name>
    <dbReference type="NCBI Taxonomy" id="386267"/>
    <lineage>
        <taxon>Eukaryota</taxon>
        <taxon>Metazoa</taxon>
        <taxon>Chordata</taxon>
        <taxon>Craniata</taxon>
        <taxon>Vertebrata</taxon>
        <taxon>Euteleostomi</taxon>
        <taxon>Amphibia</taxon>
        <taxon>Batrachia</taxon>
        <taxon>Anura</taxon>
        <taxon>Neobatrachia</taxon>
        <taxon>Ranoidea</taxon>
        <taxon>Ranidae</taxon>
        <taxon>Staurois</taxon>
    </lineage>
</organism>
<evidence type="ECO:0000313" key="1">
    <source>
        <dbReference type="EMBL" id="CAI9615858.1"/>
    </source>
</evidence>
<gene>
    <name evidence="1" type="ORF">SPARVUS_LOCUS15300162</name>
</gene>
<evidence type="ECO:0000313" key="2">
    <source>
        <dbReference type="Proteomes" id="UP001162483"/>
    </source>
</evidence>
<keyword evidence="2" id="KW-1185">Reference proteome</keyword>